<dbReference type="PANTHER" id="PTHR11557:SF0">
    <property type="entry name" value="PORPHOBILINOGEN DEAMINASE"/>
    <property type="match status" value="1"/>
</dbReference>
<keyword evidence="3 6" id="KW-0808">Transferase</keyword>
<evidence type="ECO:0000259" key="7">
    <source>
        <dbReference type="Pfam" id="PF01379"/>
    </source>
</evidence>
<evidence type="ECO:0000256" key="3">
    <source>
        <dbReference type="ARBA" id="ARBA00022679"/>
    </source>
</evidence>
<dbReference type="PIRSF" id="PIRSF001438">
    <property type="entry name" value="4pyrrol_synth_OHMeBilane_synth"/>
    <property type="match status" value="1"/>
</dbReference>
<dbReference type="InterPro" id="IPR036803">
    <property type="entry name" value="Porphobilinogen_deaminase_C_sf"/>
</dbReference>
<protein>
    <recommendedName>
        <fullName evidence="6">Porphobilinogen deaminase</fullName>
        <shortName evidence="6">PBG</shortName>
        <ecNumber evidence="6">2.5.1.61</ecNumber>
    </recommendedName>
    <alternativeName>
        <fullName evidence="6">Hydroxymethylbilane synthase</fullName>
        <shortName evidence="6">HMBS</shortName>
    </alternativeName>
    <alternativeName>
        <fullName evidence="6">Pre-uroporphyrinogen synthase</fullName>
    </alternativeName>
</protein>
<dbReference type="InterPro" id="IPR022418">
    <property type="entry name" value="Porphobilinogen_deaminase_C"/>
</dbReference>
<comment type="similarity">
    <text evidence="2 6">Belongs to the HMBS family.</text>
</comment>
<dbReference type="SUPFAM" id="SSF54782">
    <property type="entry name" value="Porphobilinogen deaminase (hydroxymethylbilane synthase), C-terminal domain"/>
    <property type="match status" value="1"/>
</dbReference>
<feature type="domain" description="Porphobilinogen deaminase C-terminal" evidence="8">
    <location>
        <begin position="225"/>
        <end position="293"/>
    </location>
</feature>
<evidence type="ECO:0000259" key="8">
    <source>
        <dbReference type="Pfam" id="PF03900"/>
    </source>
</evidence>
<comment type="cofactor">
    <cofactor evidence="6">
        <name>dipyrromethane</name>
        <dbReference type="ChEBI" id="CHEBI:60342"/>
    </cofactor>
    <text evidence="6">Binds 1 dipyrromethane group covalently.</text>
</comment>
<keyword evidence="10" id="KW-1185">Reference proteome</keyword>
<dbReference type="EMBL" id="JBHLUX010000005">
    <property type="protein sequence ID" value="MFC0469440.1"/>
    <property type="molecule type" value="Genomic_DNA"/>
</dbReference>
<dbReference type="InterPro" id="IPR000860">
    <property type="entry name" value="HemC"/>
</dbReference>
<evidence type="ECO:0000256" key="5">
    <source>
        <dbReference type="ARBA" id="ARBA00048169"/>
    </source>
</evidence>
<dbReference type="Pfam" id="PF01379">
    <property type="entry name" value="Porphobil_deam"/>
    <property type="match status" value="1"/>
</dbReference>
<comment type="miscellaneous">
    <text evidence="6">The porphobilinogen subunits are added to the dipyrromethane group.</text>
</comment>
<evidence type="ECO:0000256" key="6">
    <source>
        <dbReference type="HAMAP-Rule" id="MF_00260"/>
    </source>
</evidence>
<evidence type="ECO:0000313" key="10">
    <source>
        <dbReference type="Proteomes" id="UP001589838"/>
    </source>
</evidence>
<evidence type="ECO:0000256" key="1">
    <source>
        <dbReference type="ARBA" id="ARBA00002869"/>
    </source>
</evidence>
<dbReference type="RefSeq" id="WP_335959386.1">
    <property type="nucleotide sequence ID" value="NZ_JAXBLX010000005.1"/>
</dbReference>
<proteinExistence type="inferred from homology"/>
<reference evidence="9 10" key="1">
    <citation type="submission" date="2024-09" db="EMBL/GenBank/DDBJ databases">
        <authorList>
            <person name="Sun Q."/>
            <person name="Mori K."/>
        </authorList>
    </citation>
    <scope>NUCLEOTIDE SEQUENCE [LARGE SCALE GENOMIC DNA]</scope>
    <source>
        <strain evidence="9 10">NCAIM B.02610</strain>
    </source>
</reference>
<dbReference type="InterPro" id="IPR022417">
    <property type="entry name" value="Porphobilin_deaminase_N"/>
</dbReference>
<dbReference type="CDD" id="cd13646">
    <property type="entry name" value="PBP2_EcHMBS_like"/>
    <property type="match status" value="1"/>
</dbReference>
<dbReference type="InterPro" id="IPR022419">
    <property type="entry name" value="Porphobilin_deaminase_cofac_BS"/>
</dbReference>
<evidence type="ECO:0000313" key="9">
    <source>
        <dbReference type="EMBL" id="MFC0469440.1"/>
    </source>
</evidence>
<gene>
    <name evidence="6 9" type="primary">hemC</name>
    <name evidence="9" type="ORF">ACFFHM_02505</name>
</gene>
<organism evidence="9 10">
    <name type="scientific">Halalkalibacter kiskunsagensis</name>
    <dbReference type="NCBI Taxonomy" id="1548599"/>
    <lineage>
        <taxon>Bacteria</taxon>
        <taxon>Bacillati</taxon>
        <taxon>Bacillota</taxon>
        <taxon>Bacilli</taxon>
        <taxon>Bacillales</taxon>
        <taxon>Bacillaceae</taxon>
        <taxon>Halalkalibacter</taxon>
    </lineage>
</organism>
<dbReference type="Gene3D" id="3.30.160.40">
    <property type="entry name" value="Porphobilinogen deaminase, C-terminal domain"/>
    <property type="match status" value="1"/>
</dbReference>
<feature type="modified residue" description="S-(dipyrrolylmethanemethyl)cysteine" evidence="6">
    <location>
        <position position="241"/>
    </location>
</feature>
<sequence length="311" mass="34081">MRKIVIGSRKSNLALVQTDWVIDQLKKTGLPYEFEVKKIVTKGDKILDVTLSKVGGKGLFVKEIEQALADKEIDLAVHSMKDVPSVLQDGFTLAAVTEREDPRDAFISNDHVKLADLKAGSVVGTSSLRRSAQILAARPDLEVKWIRGNVETRLRKLKEEDFDAIILAVAGIKRLGFPEDLITEYLDESMCVPAVGQGALGIECRSDDEDLISLLNRINHDHTARTVTAERTFLNRMEGGCQVPIAGYALVTEDNEIELTALVGSPDGKILLKETVKGSNPVDVGEKASQLLLDQGAKEILDKVKKELDQG</sequence>
<dbReference type="PROSITE" id="PS00533">
    <property type="entry name" value="PORPHOBILINOGEN_DEAM"/>
    <property type="match status" value="1"/>
</dbReference>
<dbReference type="EC" id="2.5.1.61" evidence="6"/>
<accession>A0ABV6K7Z4</accession>
<comment type="subunit">
    <text evidence="6">Monomer.</text>
</comment>
<comment type="catalytic activity">
    <reaction evidence="5 6">
        <text>4 porphobilinogen + H2O = hydroxymethylbilane + 4 NH4(+)</text>
        <dbReference type="Rhea" id="RHEA:13185"/>
        <dbReference type="ChEBI" id="CHEBI:15377"/>
        <dbReference type="ChEBI" id="CHEBI:28938"/>
        <dbReference type="ChEBI" id="CHEBI:57845"/>
        <dbReference type="ChEBI" id="CHEBI:58126"/>
        <dbReference type="EC" id="2.5.1.61"/>
    </reaction>
</comment>
<keyword evidence="4 6" id="KW-0627">Porphyrin biosynthesis</keyword>
<dbReference type="HAMAP" id="MF_00260">
    <property type="entry name" value="Porphobil_deam"/>
    <property type="match status" value="1"/>
</dbReference>
<dbReference type="SUPFAM" id="SSF53850">
    <property type="entry name" value="Periplasmic binding protein-like II"/>
    <property type="match status" value="1"/>
</dbReference>
<dbReference type="Pfam" id="PF03900">
    <property type="entry name" value="Porphobil_deamC"/>
    <property type="match status" value="1"/>
</dbReference>
<evidence type="ECO:0000256" key="2">
    <source>
        <dbReference type="ARBA" id="ARBA00005638"/>
    </source>
</evidence>
<dbReference type="GO" id="GO:0004418">
    <property type="term" value="F:hydroxymethylbilane synthase activity"/>
    <property type="evidence" value="ECO:0007669"/>
    <property type="project" value="UniProtKB-EC"/>
</dbReference>
<comment type="function">
    <text evidence="1 6">Tetrapolymerization of the monopyrrole PBG into the hydroxymethylbilane pre-uroporphyrinogen in several discrete steps.</text>
</comment>
<comment type="caution">
    <text evidence="9">The sequence shown here is derived from an EMBL/GenBank/DDBJ whole genome shotgun (WGS) entry which is preliminary data.</text>
</comment>
<dbReference type="Gene3D" id="3.40.190.10">
    <property type="entry name" value="Periplasmic binding protein-like II"/>
    <property type="match status" value="2"/>
</dbReference>
<name>A0ABV6K7Z4_9BACI</name>
<dbReference type="Proteomes" id="UP001589838">
    <property type="component" value="Unassembled WGS sequence"/>
</dbReference>
<dbReference type="PRINTS" id="PR00151">
    <property type="entry name" value="PORPHBDMNASE"/>
</dbReference>
<feature type="domain" description="Porphobilinogen deaminase N-terminal" evidence="7">
    <location>
        <begin position="4"/>
        <end position="211"/>
    </location>
</feature>
<dbReference type="NCBIfam" id="TIGR00212">
    <property type="entry name" value="hemC"/>
    <property type="match status" value="1"/>
</dbReference>
<evidence type="ECO:0000256" key="4">
    <source>
        <dbReference type="ARBA" id="ARBA00023244"/>
    </source>
</evidence>
<dbReference type="PANTHER" id="PTHR11557">
    <property type="entry name" value="PORPHOBILINOGEN DEAMINASE"/>
    <property type="match status" value="1"/>
</dbReference>